<accession>A0A382TXY8</accession>
<reference evidence="1" key="1">
    <citation type="submission" date="2018-05" db="EMBL/GenBank/DDBJ databases">
        <authorList>
            <person name="Lanie J.A."/>
            <person name="Ng W.-L."/>
            <person name="Kazmierczak K.M."/>
            <person name="Andrzejewski T.M."/>
            <person name="Davidsen T.M."/>
            <person name="Wayne K.J."/>
            <person name="Tettelin H."/>
            <person name="Glass J.I."/>
            <person name="Rusch D."/>
            <person name="Podicherti R."/>
            <person name="Tsui H.-C.T."/>
            <person name="Winkler M.E."/>
        </authorList>
    </citation>
    <scope>NUCLEOTIDE SEQUENCE</scope>
</reference>
<proteinExistence type="predicted"/>
<feature type="non-terminal residue" evidence="1">
    <location>
        <position position="118"/>
    </location>
</feature>
<gene>
    <name evidence="1" type="ORF">METZ01_LOCUS379409</name>
</gene>
<organism evidence="1">
    <name type="scientific">marine metagenome</name>
    <dbReference type="NCBI Taxonomy" id="408172"/>
    <lineage>
        <taxon>unclassified sequences</taxon>
        <taxon>metagenomes</taxon>
        <taxon>ecological metagenomes</taxon>
    </lineage>
</organism>
<protein>
    <submittedName>
        <fullName evidence="1">Uncharacterized protein</fullName>
    </submittedName>
</protein>
<evidence type="ECO:0000313" key="1">
    <source>
        <dbReference type="EMBL" id="SVD26555.1"/>
    </source>
</evidence>
<sequence length="118" mass="12771">MLLVPLFFSGCNSGLGVLTYLLDDDKEANLTAAEGVAVVFDGFEDASNRKDPRAAVLRFRLESDSGGLANVNMSWSLDGLVFNPMTFVDPTPESFELAEGEVFVDDPLDSPPELRGLK</sequence>
<dbReference type="EMBL" id="UINC01139790">
    <property type="protein sequence ID" value="SVD26555.1"/>
    <property type="molecule type" value="Genomic_DNA"/>
</dbReference>
<dbReference type="AlphaFoldDB" id="A0A382TXY8"/>
<name>A0A382TXY8_9ZZZZ</name>